<protein>
    <submittedName>
        <fullName evidence="2">Uncharacterized protein</fullName>
    </submittedName>
</protein>
<evidence type="ECO:0000313" key="2">
    <source>
        <dbReference type="EMBL" id="QRZ97654.1"/>
    </source>
</evidence>
<dbReference type="EMBL" id="CP070393">
    <property type="protein sequence ID" value="QRZ97654.1"/>
    <property type="molecule type" value="Genomic_DNA"/>
</dbReference>
<proteinExistence type="predicted"/>
<gene>
    <name evidence="1" type="ORF">ABE91_021390</name>
    <name evidence="2" type="ORF">JNP96_00760</name>
</gene>
<organism evidence="2 4">
    <name type="scientific">Escherichia coli</name>
    <dbReference type="NCBI Taxonomy" id="562"/>
    <lineage>
        <taxon>Bacteria</taxon>
        <taxon>Pseudomonadati</taxon>
        <taxon>Pseudomonadota</taxon>
        <taxon>Gammaproteobacteria</taxon>
        <taxon>Enterobacterales</taxon>
        <taxon>Enterobacteriaceae</taxon>
        <taxon>Escherichia</taxon>
    </lineage>
</organism>
<sequence>MTQQYVKDVMIGQRKLLSSNTFIIPKGEMCDFKLNISDDENEFNFPIRIAFDDDGGSTQSVEFKPDPSSSSMKMILHNWNNPLGSALKEFYPIVNIENRTTIEMLMVNKRLGDVNELVIQFWRKVEMS</sequence>
<evidence type="ECO:0000313" key="4">
    <source>
        <dbReference type="Proteomes" id="UP000663166"/>
    </source>
</evidence>
<dbReference type="Proteomes" id="UP000036331">
    <property type="component" value="Unassembled WGS sequence"/>
</dbReference>
<dbReference type="RefSeq" id="WP_000194053.1">
    <property type="nucleotide sequence ID" value="NZ_BFXG01000106.1"/>
</dbReference>
<evidence type="ECO:0000313" key="1">
    <source>
        <dbReference type="EMBL" id="PBN71950.1"/>
    </source>
</evidence>
<accession>A0A8F2SIK8</accession>
<dbReference type="Proteomes" id="UP000663166">
    <property type="component" value="Chromosome"/>
</dbReference>
<reference evidence="1" key="2">
    <citation type="submission" date="2017-03" db="EMBL/GenBank/DDBJ databases">
        <title>The mobilome is the main driver of stx2-positive O26:H11 Escherichia coli strains evolution.</title>
        <authorList>
            <person name="Delannoy S."/>
            <person name="Mariani-Kurkdjian P."/>
            <person name="Webb H.E."/>
            <person name="Bonacorsi S."/>
            <person name="Fach P."/>
        </authorList>
    </citation>
    <scope>NUCLEOTIDE SEQUENCE</scope>
    <source>
        <strain evidence="1">34870</strain>
    </source>
</reference>
<dbReference type="AlphaFoldDB" id="A0A8F2SIK8"/>
<reference evidence="1 3" key="1">
    <citation type="journal article" date="2015" name="Genome Announc.">
        <title>Draft Genome Sequences of Human-Pathogenic Escherichia coli O26:H11 Strains Carrying the stx2 Gene Only and Circulating in France.</title>
        <authorList>
            <person name="Delannoy S."/>
            <person name="Mariani-Kurkdjian P."/>
            <person name="Bonacorsi S."/>
            <person name="Liguori S."/>
            <person name="Ison S.A."/>
            <person name="Fach P."/>
        </authorList>
    </citation>
    <scope>NUCLEOTIDE SEQUENCE [LARGE SCALE GENOMIC DNA]</scope>
    <source>
        <strain evidence="1 3">34870</strain>
    </source>
</reference>
<evidence type="ECO:0000313" key="3">
    <source>
        <dbReference type="Proteomes" id="UP000036331"/>
    </source>
</evidence>
<name>A0A8F2SIK8_ECOLX</name>
<reference evidence="2" key="3">
    <citation type="submission" date="2021-02" db="EMBL/GenBank/DDBJ databases">
        <title>Co-localization of colistin and carbapenem -resistance genes on a novel transferable IncHI2 plasmid in Escherichia coli from chicken-origin.</title>
        <authorList>
            <person name="Hoffmann M."/>
            <person name="Balkey M."/>
            <person name="Ronco T."/>
            <person name="Hendriksen R.S."/>
        </authorList>
    </citation>
    <scope>NUCLEOTIDE SEQUENCE</scope>
    <source>
        <strain evidence="2">CFSAN083829</strain>
    </source>
</reference>
<dbReference type="EMBL" id="LDXE02000004">
    <property type="protein sequence ID" value="PBN71950.1"/>
    <property type="molecule type" value="Genomic_DNA"/>
</dbReference>